<comment type="similarity">
    <text evidence="1">Belongs to the glycosyl hydrolase 25 family.</text>
</comment>
<sequence>MENIKKHKLCIIVITLLCSIAIIMFLIWLYHYLRIKNARIEVVLKNNLTAEFTEERKVSDFIESINGNIIDDYVINTTSLGKKEIKFQFKNDQNIIVPYEYEIEVIDTVQPVVWLSNVYQVTKGSNINLTDKILCGDNQDNKPKCTVEGNYDLNTVGDYPLLFKAEDKSGNITEKQFILRVIEPSNTNAPRTTVEPTYTDFNQAKNQYKTDKTQIGIDVSGWQGEIDFEKIKNAGVEFIMIRVGGTRGTNGEYFVDKYFKRNIEEANKYGIKAGIYFYSYANSKASAMKDAKWVIKQIKDYDIDLPIAFDWEEWAYFNDYNLSFFGLTSMAESFLETIEDAGYEGMLYSSKSYLENIWLPTKYDIWLAHYTIQTNYQGKYKLWQLCENGKIDGIDGAVDINVMYE</sequence>
<dbReference type="GO" id="GO:0016052">
    <property type="term" value="P:carbohydrate catabolic process"/>
    <property type="evidence" value="ECO:0007669"/>
    <property type="project" value="TreeGrafter"/>
</dbReference>
<keyword evidence="4" id="KW-0812">Transmembrane</keyword>
<keyword evidence="4" id="KW-0472">Membrane</keyword>
<dbReference type="PANTHER" id="PTHR34135">
    <property type="entry name" value="LYSOZYME"/>
    <property type="match status" value="1"/>
</dbReference>
<dbReference type="PROSITE" id="PS51904">
    <property type="entry name" value="GLYCOSYL_HYDROL_F25_2"/>
    <property type="match status" value="1"/>
</dbReference>
<proteinExistence type="inferred from homology"/>
<dbReference type="Pfam" id="PF01183">
    <property type="entry name" value="Glyco_hydro_25"/>
    <property type="match status" value="1"/>
</dbReference>
<dbReference type="CDD" id="cd06414">
    <property type="entry name" value="GH25_LytC-like"/>
    <property type="match status" value="1"/>
</dbReference>
<protein>
    <submittedName>
        <fullName evidence="5">Glycoside hydrolase family 25 protein</fullName>
    </submittedName>
</protein>
<dbReference type="GO" id="GO:0003796">
    <property type="term" value="F:lysozyme activity"/>
    <property type="evidence" value="ECO:0007669"/>
    <property type="project" value="InterPro"/>
</dbReference>
<dbReference type="GO" id="GO:0016998">
    <property type="term" value="P:cell wall macromolecule catabolic process"/>
    <property type="evidence" value="ECO:0007669"/>
    <property type="project" value="InterPro"/>
</dbReference>
<reference evidence="5" key="1">
    <citation type="submission" date="2020-10" db="EMBL/GenBank/DDBJ databases">
        <authorList>
            <person name="Gilroy R."/>
        </authorList>
    </citation>
    <scope>NUCLEOTIDE SEQUENCE</scope>
    <source>
        <strain evidence="5">CHK197-8231</strain>
    </source>
</reference>
<organism evidence="5 6">
    <name type="scientific">Candidatus Fimihabitans intestinipullorum</name>
    <dbReference type="NCBI Taxonomy" id="2840820"/>
    <lineage>
        <taxon>Bacteria</taxon>
        <taxon>Bacillati</taxon>
        <taxon>Mycoplasmatota</taxon>
        <taxon>Mycoplasmatota incertae sedis</taxon>
        <taxon>Candidatus Fimihabitans</taxon>
    </lineage>
</organism>
<evidence type="ECO:0000256" key="4">
    <source>
        <dbReference type="SAM" id="Phobius"/>
    </source>
</evidence>
<dbReference type="InterPro" id="IPR018077">
    <property type="entry name" value="Glyco_hydro_fam25_subgr"/>
</dbReference>
<evidence type="ECO:0000256" key="1">
    <source>
        <dbReference type="ARBA" id="ARBA00010646"/>
    </source>
</evidence>
<name>A0A9D1HV87_9BACT</name>
<dbReference type="InterPro" id="IPR013783">
    <property type="entry name" value="Ig-like_fold"/>
</dbReference>
<evidence type="ECO:0000256" key="3">
    <source>
        <dbReference type="ARBA" id="ARBA00023295"/>
    </source>
</evidence>
<dbReference type="AlphaFoldDB" id="A0A9D1HV87"/>
<dbReference type="Gene3D" id="3.20.20.80">
    <property type="entry name" value="Glycosidases"/>
    <property type="match status" value="1"/>
</dbReference>
<comment type="caution">
    <text evidence="5">The sequence shown here is derived from an EMBL/GenBank/DDBJ whole genome shotgun (WGS) entry which is preliminary data.</text>
</comment>
<dbReference type="Proteomes" id="UP000824087">
    <property type="component" value="Unassembled WGS sequence"/>
</dbReference>
<dbReference type="PANTHER" id="PTHR34135:SF2">
    <property type="entry name" value="LYSOZYME"/>
    <property type="match status" value="1"/>
</dbReference>
<keyword evidence="3" id="KW-0326">Glycosidase</keyword>
<evidence type="ECO:0000313" key="5">
    <source>
        <dbReference type="EMBL" id="HIU22248.1"/>
    </source>
</evidence>
<keyword evidence="2 5" id="KW-0378">Hydrolase</keyword>
<dbReference type="SMART" id="SM00641">
    <property type="entry name" value="Glyco_25"/>
    <property type="match status" value="1"/>
</dbReference>
<gene>
    <name evidence="5" type="ORF">IAD49_01565</name>
</gene>
<keyword evidence="4" id="KW-1133">Transmembrane helix</keyword>
<dbReference type="InterPro" id="IPR002053">
    <property type="entry name" value="Glyco_hydro_25"/>
</dbReference>
<dbReference type="InterPro" id="IPR017853">
    <property type="entry name" value="GH"/>
</dbReference>
<accession>A0A9D1HV87</accession>
<dbReference type="SUPFAM" id="SSF51445">
    <property type="entry name" value="(Trans)glycosidases"/>
    <property type="match status" value="1"/>
</dbReference>
<dbReference type="EMBL" id="DVML01000009">
    <property type="protein sequence ID" value="HIU22248.1"/>
    <property type="molecule type" value="Genomic_DNA"/>
</dbReference>
<feature type="transmembrane region" description="Helical" evidence="4">
    <location>
        <begin position="9"/>
        <end position="30"/>
    </location>
</feature>
<evidence type="ECO:0000256" key="2">
    <source>
        <dbReference type="ARBA" id="ARBA00022801"/>
    </source>
</evidence>
<reference evidence="5" key="2">
    <citation type="journal article" date="2021" name="PeerJ">
        <title>Extensive microbial diversity within the chicken gut microbiome revealed by metagenomics and culture.</title>
        <authorList>
            <person name="Gilroy R."/>
            <person name="Ravi A."/>
            <person name="Getino M."/>
            <person name="Pursley I."/>
            <person name="Horton D.L."/>
            <person name="Alikhan N.F."/>
            <person name="Baker D."/>
            <person name="Gharbi K."/>
            <person name="Hall N."/>
            <person name="Watson M."/>
            <person name="Adriaenssens E.M."/>
            <person name="Foster-Nyarko E."/>
            <person name="Jarju S."/>
            <person name="Secka A."/>
            <person name="Antonio M."/>
            <person name="Oren A."/>
            <person name="Chaudhuri R.R."/>
            <person name="La Ragione R."/>
            <person name="Hildebrand F."/>
            <person name="Pallen M.J."/>
        </authorList>
    </citation>
    <scope>NUCLEOTIDE SEQUENCE</scope>
    <source>
        <strain evidence="5">CHK197-8231</strain>
    </source>
</reference>
<dbReference type="GO" id="GO:0009253">
    <property type="term" value="P:peptidoglycan catabolic process"/>
    <property type="evidence" value="ECO:0007669"/>
    <property type="project" value="InterPro"/>
</dbReference>
<dbReference type="Gene3D" id="2.60.40.10">
    <property type="entry name" value="Immunoglobulins"/>
    <property type="match status" value="1"/>
</dbReference>
<evidence type="ECO:0000313" key="6">
    <source>
        <dbReference type="Proteomes" id="UP000824087"/>
    </source>
</evidence>